<dbReference type="Proteomes" id="UP000255277">
    <property type="component" value="Unassembled WGS sequence"/>
</dbReference>
<name>A0A380FJF5_STAGA</name>
<evidence type="ECO:0000313" key="1">
    <source>
        <dbReference type="EMBL" id="SUM34337.1"/>
    </source>
</evidence>
<organism evidence="1 2">
    <name type="scientific">Staphylococcus gallinarum</name>
    <dbReference type="NCBI Taxonomy" id="1293"/>
    <lineage>
        <taxon>Bacteria</taxon>
        <taxon>Bacillati</taxon>
        <taxon>Bacillota</taxon>
        <taxon>Bacilli</taxon>
        <taxon>Bacillales</taxon>
        <taxon>Staphylococcaceae</taxon>
        <taxon>Staphylococcus</taxon>
    </lineage>
</organism>
<proteinExistence type="predicted"/>
<dbReference type="EMBL" id="UHDK01000001">
    <property type="protein sequence ID" value="SUM34337.1"/>
    <property type="molecule type" value="Genomic_DNA"/>
</dbReference>
<dbReference type="AlphaFoldDB" id="A0A380FJF5"/>
<accession>A0A380FJF5</accession>
<protein>
    <submittedName>
        <fullName evidence="1">Transcriptional antiterminator</fullName>
    </submittedName>
</protein>
<evidence type="ECO:0000313" key="2">
    <source>
        <dbReference type="Proteomes" id="UP000255277"/>
    </source>
</evidence>
<gene>
    <name evidence="1" type="ORF">NCTC12195_03853</name>
</gene>
<reference evidence="1 2" key="1">
    <citation type="submission" date="2018-06" db="EMBL/GenBank/DDBJ databases">
        <authorList>
            <consortium name="Pathogen Informatics"/>
            <person name="Doyle S."/>
        </authorList>
    </citation>
    <scope>NUCLEOTIDE SEQUENCE [LARGE SCALE GENOMIC DNA]</scope>
    <source>
        <strain evidence="1 2">NCTC12195</strain>
    </source>
</reference>
<sequence>MFLPADDTVLSEIISDLSSKLVEHLDSLDEFMQEPEQITEIIKQSYLSKIKNLLN</sequence>